<dbReference type="InterPro" id="IPR047654">
    <property type="entry name" value="IS1634_transpos"/>
</dbReference>
<dbReference type="PANTHER" id="PTHR34614">
    <property type="match status" value="1"/>
</dbReference>
<sequence>MYINIISNGKYKYVYINESYRENGKTKTRHVQKVGRYDLLEAKDPNFLEKLKAQYEEPRKRNEELKAEKLNAMVASLDKVIEPDYSSNAAPLLCYGMEPVRAVWNNDLKLDYRLNYLQEHYSECEFSINDAVFYLSAFKLINPSSIAYAYDKRHQYLYSAAKDLKLPDLYHSLDFLQKHKDKIIKHLNQRVEEITSRKLNMIFYDVTNAYFEAPLSDEEKKVIDNTNLEEIFKIINEYLKKHNLPQLNELEDYLDEYDENLMSLEACDPFKLLDDKGRLVLENFPNDLLYELKQYLFLRMRGLSKEHRFDLPLISIALVIDELGFPVDYEIYAGCSSEFTTMKQSIEKIKEKYHIEDSVLVADRGLNSAVNLQMLLKNGYGFLVAQKISNLPEEIRQQMLNPDGYQTLENCQFENYRYKVIENFIKEDNKKTVKVPCTLVVNFSKERQERDLLILEKDRQEALKAVENNQRIYSKKKSWQQMVQIKDSSGSKAVSFNQELYEKRKSECGYAAMVYHKTPKDNASELKGEQIASAYHQLVKIEECFRILKTNIRLRPMYVYSPAHIKGYVMICYLSLLCYRIMEYKLNQAGTPLSFRRISNALKSACVAPFKINNEVMFLHTSTYDNINDSLYNRDKELEQSEVSQMLPINVIMKAVNLNPLYKINSTQNINSLLRRRGAIEDMISEELMSKI</sequence>
<feature type="domain" description="Transposase IS4-like" evidence="1">
    <location>
        <begin position="315"/>
        <end position="577"/>
    </location>
</feature>
<name>A0A662ZDI3_9GAMM</name>
<dbReference type="GO" id="GO:0004803">
    <property type="term" value="F:transposase activity"/>
    <property type="evidence" value="ECO:0007669"/>
    <property type="project" value="InterPro"/>
</dbReference>
<dbReference type="PANTHER" id="PTHR34614:SF2">
    <property type="entry name" value="TRANSPOSASE IS4-LIKE DOMAIN-CONTAINING PROTEIN"/>
    <property type="match status" value="1"/>
</dbReference>
<dbReference type="RefSeq" id="WP_074841968.1">
    <property type="nucleotide sequence ID" value="NZ_CP047056.1"/>
</dbReference>
<organism evidence="2 3">
    <name type="scientific">Succinivibrio dextrinosolvens</name>
    <dbReference type="NCBI Taxonomy" id="83771"/>
    <lineage>
        <taxon>Bacteria</taxon>
        <taxon>Pseudomonadati</taxon>
        <taxon>Pseudomonadota</taxon>
        <taxon>Gammaproteobacteria</taxon>
        <taxon>Aeromonadales</taxon>
        <taxon>Succinivibrionaceae</taxon>
        <taxon>Succinivibrio</taxon>
    </lineage>
</organism>
<dbReference type="NCBIfam" id="NF033559">
    <property type="entry name" value="transpos_IS1634"/>
    <property type="match status" value="1"/>
</dbReference>
<evidence type="ECO:0000259" key="1">
    <source>
        <dbReference type="Pfam" id="PF01609"/>
    </source>
</evidence>
<dbReference type="AlphaFoldDB" id="A0A662ZDI3"/>
<dbReference type="GO" id="GO:0003677">
    <property type="term" value="F:DNA binding"/>
    <property type="evidence" value="ECO:0007669"/>
    <property type="project" value="InterPro"/>
</dbReference>
<keyword evidence="3" id="KW-1185">Reference proteome</keyword>
<proteinExistence type="predicted"/>
<dbReference type="InterPro" id="IPR002559">
    <property type="entry name" value="Transposase_11"/>
</dbReference>
<dbReference type="OrthoDB" id="7058364at2"/>
<dbReference type="Pfam" id="PF01609">
    <property type="entry name" value="DDE_Tnp_1"/>
    <property type="match status" value="1"/>
</dbReference>
<dbReference type="GO" id="GO:0006313">
    <property type="term" value="P:DNA transposition"/>
    <property type="evidence" value="ECO:0007669"/>
    <property type="project" value="InterPro"/>
</dbReference>
<accession>A0A662ZDI3</accession>
<gene>
    <name evidence="2" type="ORF">SAMN04487865_11311</name>
</gene>
<evidence type="ECO:0000313" key="3">
    <source>
        <dbReference type="Proteomes" id="UP000243374"/>
    </source>
</evidence>
<protein>
    <submittedName>
        <fullName evidence="2">Transposase DDE domain-containing protein</fullName>
    </submittedName>
</protein>
<evidence type="ECO:0000313" key="2">
    <source>
        <dbReference type="EMBL" id="SFK59573.1"/>
    </source>
</evidence>
<dbReference type="EMBL" id="FOSF01000131">
    <property type="protein sequence ID" value="SFK59573.1"/>
    <property type="molecule type" value="Genomic_DNA"/>
</dbReference>
<dbReference type="Proteomes" id="UP000243374">
    <property type="component" value="Unassembled WGS sequence"/>
</dbReference>
<reference evidence="2 3" key="1">
    <citation type="submission" date="2016-10" db="EMBL/GenBank/DDBJ databases">
        <authorList>
            <person name="Varghese N."/>
            <person name="Submissions S."/>
        </authorList>
    </citation>
    <scope>NUCLEOTIDE SEQUENCE [LARGE SCALE GENOMIC DNA]</scope>
    <source>
        <strain evidence="2 3">22B</strain>
    </source>
</reference>